<dbReference type="SUPFAM" id="SSF51735">
    <property type="entry name" value="NAD(P)-binding Rossmann-fold domains"/>
    <property type="match status" value="1"/>
</dbReference>
<dbReference type="Gene3D" id="3.40.50.720">
    <property type="entry name" value="NAD(P)-binding Rossmann-like Domain"/>
    <property type="match status" value="1"/>
</dbReference>
<organism evidence="3 4">
    <name type="scientific">Comamonas testosteroni TK102</name>
    <dbReference type="NCBI Taxonomy" id="1392005"/>
    <lineage>
        <taxon>Bacteria</taxon>
        <taxon>Pseudomonadati</taxon>
        <taxon>Pseudomonadota</taxon>
        <taxon>Betaproteobacteria</taxon>
        <taxon>Burkholderiales</taxon>
        <taxon>Comamonadaceae</taxon>
        <taxon>Comamonas</taxon>
    </lineage>
</organism>
<dbReference type="PANTHER" id="PTHR14239">
    <property type="entry name" value="DUDULIN-RELATED"/>
    <property type="match status" value="1"/>
</dbReference>
<dbReference type="EMBL" id="CP006704">
    <property type="protein sequence ID" value="AIJ46612.1"/>
    <property type="molecule type" value="Genomic_DNA"/>
</dbReference>
<dbReference type="InterPro" id="IPR051267">
    <property type="entry name" value="STEAP_metalloreductase"/>
</dbReference>
<dbReference type="RefSeq" id="WP_043372427.1">
    <property type="nucleotide sequence ID" value="NZ_CP006704.1"/>
</dbReference>
<dbReference type="KEGG" id="ctes:O987_12445"/>
<dbReference type="GO" id="GO:0016491">
    <property type="term" value="F:oxidoreductase activity"/>
    <property type="evidence" value="ECO:0007669"/>
    <property type="project" value="UniProtKB-KW"/>
</dbReference>
<dbReference type="Proteomes" id="UP000028782">
    <property type="component" value="Chromosome"/>
</dbReference>
<proteinExistence type="predicted"/>
<dbReference type="Pfam" id="PF03807">
    <property type="entry name" value="F420_oxidored"/>
    <property type="match status" value="1"/>
</dbReference>
<dbReference type="AlphaFoldDB" id="A0A076PTF3"/>
<keyword evidence="1" id="KW-0560">Oxidoreductase</keyword>
<reference evidence="3 4" key="1">
    <citation type="journal article" date="2014" name="Genome Announc.">
        <title>Complete Genome Sequence of Polychlorinated Biphenyl Degrader Comamonas testosteroni TK102 (NBRC 109938).</title>
        <authorList>
            <person name="Fukuda K."/>
            <person name="Hosoyama A."/>
            <person name="Tsuchikane K."/>
            <person name="Ohji S."/>
            <person name="Yamazoe A."/>
            <person name="Fujita N."/>
            <person name="Shintani M."/>
            <person name="Kimbara K."/>
        </authorList>
    </citation>
    <scope>NUCLEOTIDE SEQUENCE [LARGE SCALE GENOMIC DNA]</scope>
    <source>
        <strain evidence="3">TK102</strain>
    </source>
</reference>
<gene>
    <name evidence="3" type="ORF">O987_12445</name>
</gene>
<evidence type="ECO:0000256" key="1">
    <source>
        <dbReference type="ARBA" id="ARBA00023002"/>
    </source>
</evidence>
<evidence type="ECO:0000313" key="3">
    <source>
        <dbReference type="EMBL" id="AIJ46612.1"/>
    </source>
</evidence>
<evidence type="ECO:0000313" key="4">
    <source>
        <dbReference type="Proteomes" id="UP000028782"/>
    </source>
</evidence>
<protein>
    <recommendedName>
        <fullName evidence="2">Pyrroline-5-carboxylate reductase catalytic N-terminal domain-containing protein</fullName>
    </recommendedName>
</protein>
<dbReference type="HOGENOM" id="CLU_076368_0_3_4"/>
<sequence>MTYSIIGSGNVGTALARQFARSGITVGIANTRGPDSIAQLANELGEKVVPLTLQEALKAEVVILAVPFRAHTTVARALSSWAGKVVIDAMNTYGVSPEELAGRASTDVVATAFPGAKVVKTLNQLPAKLLAQDPAVNGGHRVMFVSSNDEGAQSSVAKLVGDLGFAPVALGKVNEGGMLIGMGGPLILQNLVKLG</sequence>
<dbReference type="InterPro" id="IPR036291">
    <property type="entry name" value="NAD(P)-bd_dom_sf"/>
</dbReference>
<accession>A0A076PTF3</accession>
<evidence type="ECO:0000259" key="2">
    <source>
        <dbReference type="Pfam" id="PF03807"/>
    </source>
</evidence>
<name>A0A076PTF3_COMTE</name>
<dbReference type="InterPro" id="IPR028939">
    <property type="entry name" value="P5C_Rdtase_cat_N"/>
</dbReference>
<feature type="domain" description="Pyrroline-5-carboxylate reductase catalytic N-terminal" evidence="2">
    <location>
        <begin position="4"/>
        <end position="91"/>
    </location>
</feature>